<evidence type="ECO:0000256" key="2">
    <source>
        <dbReference type="ARBA" id="ARBA00023315"/>
    </source>
</evidence>
<dbReference type="EMBL" id="CP119963">
    <property type="protein sequence ID" value="WFD40349.1"/>
    <property type="molecule type" value="Genomic_DNA"/>
</dbReference>
<dbReference type="Gene3D" id="3.40.630.30">
    <property type="match status" value="1"/>
</dbReference>
<dbReference type="EC" id="2.3.1.256" evidence="5"/>
<proteinExistence type="inferred from homology"/>
<dbReference type="Proteomes" id="UP001217754">
    <property type="component" value="Chromosome 6"/>
</dbReference>
<dbReference type="PANTHER" id="PTHR45896">
    <property type="entry name" value="N-ALPHA-ACETYLTRANSFERASE 30"/>
    <property type="match status" value="1"/>
</dbReference>
<dbReference type="InterPro" id="IPR016181">
    <property type="entry name" value="Acyl_CoA_acyltransferase"/>
</dbReference>
<evidence type="ECO:0000256" key="3">
    <source>
        <dbReference type="ARBA" id="ARBA00024025"/>
    </source>
</evidence>
<evidence type="ECO:0000313" key="5">
    <source>
        <dbReference type="EMBL" id="WFD40349.1"/>
    </source>
</evidence>
<dbReference type="SUPFAM" id="SSF55729">
    <property type="entry name" value="Acyl-CoA N-acyltransferases (Nat)"/>
    <property type="match status" value="1"/>
</dbReference>
<dbReference type="Pfam" id="PF00583">
    <property type="entry name" value="Acetyltransf_1"/>
    <property type="match status" value="1"/>
</dbReference>
<reference evidence="5" key="1">
    <citation type="submission" date="2023-03" db="EMBL/GenBank/DDBJ databases">
        <title>Mating type loci evolution in Malassezia.</title>
        <authorList>
            <person name="Coelho M.A."/>
        </authorList>
    </citation>
    <scope>NUCLEOTIDE SEQUENCE</scope>
    <source>
        <strain evidence="5">CBS 9431</strain>
    </source>
</reference>
<gene>
    <name evidence="5" type="primary">naa30</name>
    <name evidence="5" type="ORF">MJAP1_003335</name>
</gene>
<protein>
    <submittedName>
        <fullName evidence="5">N-terminal methionine N(Alpha)-acetyltransferase NatC</fullName>
        <ecNumber evidence="5">2.3.1.256</ecNumber>
    </submittedName>
</protein>
<evidence type="ECO:0000259" key="4">
    <source>
        <dbReference type="PROSITE" id="PS51186"/>
    </source>
</evidence>
<dbReference type="GO" id="GO:0031417">
    <property type="term" value="C:NatC complex"/>
    <property type="evidence" value="ECO:0007669"/>
    <property type="project" value="TreeGrafter"/>
</dbReference>
<evidence type="ECO:0000313" key="6">
    <source>
        <dbReference type="Proteomes" id="UP001217754"/>
    </source>
</evidence>
<evidence type="ECO:0000256" key="1">
    <source>
        <dbReference type="ARBA" id="ARBA00022679"/>
    </source>
</evidence>
<dbReference type="AlphaFoldDB" id="A0AAF0JBT3"/>
<dbReference type="FunFam" id="3.40.630.30:FF:000091">
    <property type="entry name" value="Peptide alpha-N-acetyltransferase"/>
    <property type="match status" value="1"/>
</dbReference>
<dbReference type="PANTHER" id="PTHR45896:SF1">
    <property type="entry name" value="N-ALPHA-ACETYLTRANSFERASE 30"/>
    <property type="match status" value="1"/>
</dbReference>
<dbReference type="InterPro" id="IPR044542">
    <property type="entry name" value="NAA30-like"/>
</dbReference>
<organism evidence="5 6">
    <name type="scientific">Malassezia japonica</name>
    <dbReference type="NCBI Taxonomy" id="223818"/>
    <lineage>
        <taxon>Eukaryota</taxon>
        <taxon>Fungi</taxon>
        <taxon>Dikarya</taxon>
        <taxon>Basidiomycota</taxon>
        <taxon>Ustilaginomycotina</taxon>
        <taxon>Malasseziomycetes</taxon>
        <taxon>Malasseziales</taxon>
        <taxon>Malasseziaceae</taxon>
        <taxon>Malassezia</taxon>
    </lineage>
</organism>
<accession>A0AAF0JBT3</accession>
<sequence length="183" mass="21051">MSSRVSLRVYDGEGMLPDIVRLIETQLSEPYNIYTYRYFLHQWPQLCFLAYMDDAEKGTVPVGVIVNKLDRHLRGARMYRGYIAMLSVDPEWRGHGIGAQLVQTAVDAMVQRGAQEIVLETEVDNAAALRLYERLGFLREKRLFRFYLNGKDSFRLVLPVPAQRPQPAVMPPPRRLIPSDTIL</sequence>
<dbReference type="GO" id="GO:0120518">
    <property type="term" value="F:protein N-terminal-methionine acetyltransferase activity"/>
    <property type="evidence" value="ECO:0007669"/>
    <property type="project" value="UniProtKB-EC"/>
</dbReference>
<keyword evidence="6" id="KW-1185">Reference proteome</keyword>
<dbReference type="InterPro" id="IPR000182">
    <property type="entry name" value="GNAT_dom"/>
</dbReference>
<dbReference type="GeneID" id="85226986"/>
<feature type="domain" description="N-acetyltransferase" evidence="4">
    <location>
        <begin position="5"/>
        <end position="161"/>
    </location>
</feature>
<name>A0AAF0JBT3_9BASI</name>
<dbReference type="CDD" id="cd04301">
    <property type="entry name" value="NAT_SF"/>
    <property type="match status" value="1"/>
</dbReference>
<dbReference type="RefSeq" id="XP_060123246.1">
    <property type="nucleotide sequence ID" value="XM_060267263.1"/>
</dbReference>
<keyword evidence="1 5" id="KW-0808">Transferase</keyword>
<keyword evidence="2 5" id="KW-0012">Acyltransferase</keyword>
<dbReference type="PROSITE" id="PS51186">
    <property type="entry name" value="GNAT"/>
    <property type="match status" value="1"/>
</dbReference>
<comment type="similarity">
    <text evidence="3">Belongs to the acetyltransferase family. MAK3 subfamily.</text>
</comment>